<dbReference type="Gene3D" id="3.40.50.2000">
    <property type="entry name" value="Glycogen Phosphorylase B"/>
    <property type="match status" value="1"/>
</dbReference>
<evidence type="ECO:0000313" key="3">
    <source>
        <dbReference type="Proteomes" id="UP000061665"/>
    </source>
</evidence>
<dbReference type="Proteomes" id="UP000061665">
    <property type="component" value="Unassembled WGS sequence"/>
</dbReference>
<dbReference type="SUPFAM" id="SSF53756">
    <property type="entry name" value="UDP-Glycosyltransferase/glycogen phosphorylase"/>
    <property type="match status" value="1"/>
</dbReference>
<evidence type="ECO:0000313" key="2">
    <source>
        <dbReference type="EMBL" id="KVM34403.1"/>
    </source>
</evidence>
<evidence type="ECO:0000259" key="1">
    <source>
        <dbReference type="Pfam" id="PF04101"/>
    </source>
</evidence>
<protein>
    <recommendedName>
        <fullName evidence="1">Glycosyl transferase family 28 C-terminal domain-containing protein</fullName>
    </recommendedName>
</protein>
<feature type="domain" description="Glycosyl transferase family 28 C-terminal" evidence="1">
    <location>
        <begin position="218"/>
        <end position="355"/>
    </location>
</feature>
<dbReference type="PANTHER" id="PTHR21015:SF28">
    <property type="entry name" value="SLL1722 PROTEIN"/>
    <property type="match status" value="1"/>
</dbReference>
<name>A0AB73G3Z3_9BURK</name>
<accession>A0AB73G3Z3</accession>
<dbReference type="InterPro" id="IPR007235">
    <property type="entry name" value="Glyco_trans_28_C"/>
</dbReference>
<organism evidence="2 3">
    <name type="scientific">Burkholderia ubonensis</name>
    <dbReference type="NCBI Taxonomy" id="101571"/>
    <lineage>
        <taxon>Bacteria</taxon>
        <taxon>Pseudomonadati</taxon>
        <taxon>Pseudomonadota</taxon>
        <taxon>Betaproteobacteria</taxon>
        <taxon>Burkholderiales</taxon>
        <taxon>Burkholderiaceae</taxon>
        <taxon>Burkholderia</taxon>
        <taxon>Burkholderia cepacia complex</taxon>
    </lineage>
</organism>
<dbReference type="EMBL" id="LOZE01000044">
    <property type="protein sequence ID" value="KVM34403.1"/>
    <property type="molecule type" value="Genomic_DNA"/>
</dbReference>
<proteinExistence type="predicted"/>
<comment type="caution">
    <text evidence="2">The sequence shown here is derived from an EMBL/GenBank/DDBJ whole genome shotgun (WGS) entry which is preliminary data.</text>
</comment>
<gene>
    <name evidence="2" type="ORF">WJ53_33565</name>
</gene>
<dbReference type="GO" id="GO:0016758">
    <property type="term" value="F:hexosyltransferase activity"/>
    <property type="evidence" value="ECO:0007669"/>
    <property type="project" value="InterPro"/>
</dbReference>
<dbReference type="AlphaFoldDB" id="A0AB73G3Z3"/>
<reference evidence="2 3" key="1">
    <citation type="submission" date="2015-11" db="EMBL/GenBank/DDBJ databases">
        <title>Expanding the genomic diversity of Burkholderia species for the development of highly accurate diagnostics.</title>
        <authorList>
            <person name="Sahl J."/>
            <person name="Keim P."/>
            <person name="Wagner D."/>
        </authorList>
    </citation>
    <scope>NUCLEOTIDE SEQUENCE [LARGE SCALE GENOMIC DNA]</scope>
    <source>
        <strain evidence="2 3">MSMB2058</strain>
    </source>
</reference>
<dbReference type="PANTHER" id="PTHR21015">
    <property type="entry name" value="UDP-N-ACETYLGLUCOSAMINE--N-ACETYLMURAMYL-(PENTAPEPTIDE) PYROPHOSPHORYL-UNDECAPRENOL N-ACETYLGLUCOSAMINE TRANSFERASE 1"/>
    <property type="match status" value="1"/>
</dbReference>
<sequence>MVVYSHDAYGLGNIRRMLAVVTHIVHAYRDVMVLLITGSPLIHAFQIPPRVDYLKLPSIARDRDGHATVKTLRLSFADILHLRTDVITKAIQDFNPHLILVDKKPFGMANELKPALTELRSGLRRPKMVLLLRDILDEPGATIHEWQSGGYHEAISQNYDQVLVAGDQTIFDVASEYLFPLPTMNKLRYCGYIARPVPAASPEQVRMQLGIDDTPLVFVTVGGGDDGASLVVAYLKGLGANSKPRFTSLLVTGPEMPPSSRRVVHALAARRSDVIVRDFCDDMMGAMSCADLVVAMCGYNTACEFLTLRKNAVVVPRVRPVREQWIRAERLEARGLLSVLHPDGLLPQQLIATVSGELWRERSDRRARQEPRMDGLSRIGTALTELFETRTR</sequence>
<dbReference type="Pfam" id="PF04101">
    <property type="entry name" value="Glyco_tran_28_C"/>
    <property type="match status" value="1"/>
</dbReference>